<gene>
    <name evidence="3" type="ORF">COX46_02475</name>
</gene>
<feature type="signal peptide" evidence="2">
    <location>
        <begin position="1"/>
        <end position="17"/>
    </location>
</feature>
<keyword evidence="1" id="KW-1133">Transmembrane helix</keyword>
<feature type="transmembrane region" description="Helical" evidence="1">
    <location>
        <begin position="130"/>
        <end position="150"/>
    </location>
</feature>
<evidence type="ECO:0000313" key="4">
    <source>
        <dbReference type="Proteomes" id="UP000230392"/>
    </source>
</evidence>
<accession>A0A2G9YB08</accession>
<evidence type="ECO:0000313" key="3">
    <source>
        <dbReference type="EMBL" id="PIP16400.1"/>
    </source>
</evidence>
<dbReference type="Proteomes" id="UP000230392">
    <property type="component" value="Unassembled WGS sequence"/>
</dbReference>
<feature type="chain" id="PRO_5013775852" evidence="2">
    <location>
        <begin position="18"/>
        <end position="159"/>
    </location>
</feature>
<keyword evidence="1" id="KW-0812">Transmembrane</keyword>
<sequence length="159" mass="17234">MLIICFFALVHTASLPAVSVSDLINQNKFYDGKTVVVEGEAIGDLMLREKFGWVNISDGSNAIGVYANNSQLSQIKILGRYQTKGDIIRVTGTFYNYCPTHSGGTDLHAADLKVVKNGEIKKAVLDLVRLRLACGLALAAMVILLLRQLLRKTNGGQPG</sequence>
<keyword evidence="2" id="KW-0732">Signal</keyword>
<keyword evidence="3" id="KW-0238">DNA-binding</keyword>
<protein>
    <submittedName>
        <fullName evidence="3">DNA-binding protein</fullName>
    </submittedName>
</protein>
<organism evidence="3 4">
    <name type="scientific">bacterium (Candidatus Ratteibacteria) CG23_combo_of_CG06-09_8_20_14_all_48_7</name>
    <dbReference type="NCBI Taxonomy" id="2014292"/>
    <lineage>
        <taxon>Bacteria</taxon>
        <taxon>Candidatus Ratteibacteria</taxon>
    </lineage>
</organism>
<dbReference type="EMBL" id="PCRF01000117">
    <property type="protein sequence ID" value="PIP16400.1"/>
    <property type="molecule type" value="Genomic_DNA"/>
</dbReference>
<reference evidence="3 4" key="1">
    <citation type="submission" date="2017-09" db="EMBL/GenBank/DDBJ databases">
        <title>Depth-based differentiation of microbial function through sediment-hosted aquifers and enrichment of novel symbionts in the deep terrestrial subsurface.</title>
        <authorList>
            <person name="Probst A.J."/>
            <person name="Ladd B."/>
            <person name="Jarett J.K."/>
            <person name="Geller-Mcgrath D.E."/>
            <person name="Sieber C.M."/>
            <person name="Emerson J.B."/>
            <person name="Anantharaman K."/>
            <person name="Thomas B.C."/>
            <person name="Malmstrom R."/>
            <person name="Stieglmeier M."/>
            <person name="Klingl A."/>
            <person name="Woyke T."/>
            <person name="Ryan C.M."/>
            <person name="Banfield J.F."/>
        </authorList>
    </citation>
    <scope>NUCLEOTIDE SEQUENCE [LARGE SCALE GENOMIC DNA]</scope>
    <source>
        <strain evidence="3">CG23_combo_of_CG06-09_8_20_14_all_48_7</strain>
    </source>
</reference>
<proteinExistence type="predicted"/>
<comment type="caution">
    <text evidence="3">The sequence shown here is derived from an EMBL/GenBank/DDBJ whole genome shotgun (WGS) entry which is preliminary data.</text>
</comment>
<dbReference type="AlphaFoldDB" id="A0A2G9YB08"/>
<dbReference type="GO" id="GO:0003677">
    <property type="term" value="F:DNA binding"/>
    <property type="evidence" value="ECO:0007669"/>
    <property type="project" value="UniProtKB-KW"/>
</dbReference>
<name>A0A2G9YB08_9BACT</name>
<evidence type="ECO:0000256" key="2">
    <source>
        <dbReference type="SAM" id="SignalP"/>
    </source>
</evidence>
<evidence type="ECO:0000256" key="1">
    <source>
        <dbReference type="SAM" id="Phobius"/>
    </source>
</evidence>
<keyword evidence="1" id="KW-0472">Membrane</keyword>